<dbReference type="OrthoDB" id="3061561at2759"/>
<feature type="transmembrane region" description="Helical" evidence="1">
    <location>
        <begin position="20"/>
        <end position="37"/>
    </location>
</feature>
<evidence type="ECO:0000313" key="2">
    <source>
        <dbReference type="EMBL" id="KAF2035351.1"/>
    </source>
</evidence>
<feature type="transmembrane region" description="Helical" evidence="1">
    <location>
        <begin position="58"/>
        <end position="78"/>
    </location>
</feature>
<proteinExistence type="predicted"/>
<evidence type="ECO:0000313" key="3">
    <source>
        <dbReference type="Proteomes" id="UP000799777"/>
    </source>
</evidence>
<dbReference type="PANTHER" id="PTHR35043:SF7">
    <property type="entry name" value="TRANSCRIPTION FACTOR DOMAIN-CONTAINING PROTEIN"/>
    <property type="match status" value="1"/>
</dbReference>
<reference evidence="2" key="1">
    <citation type="journal article" date="2020" name="Stud. Mycol.">
        <title>101 Dothideomycetes genomes: a test case for predicting lifestyles and emergence of pathogens.</title>
        <authorList>
            <person name="Haridas S."/>
            <person name="Albert R."/>
            <person name="Binder M."/>
            <person name="Bloem J."/>
            <person name="Labutti K."/>
            <person name="Salamov A."/>
            <person name="Andreopoulos B."/>
            <person name="Baker S."/>
            <person name="Barry K."/>
            <person name="Bills G."/>
            <person name="Bluhm B."/>
            <person name="Cannon C."/>
            <person name="Castanera R."/>
            <person name="Culley D."/>
            <person name="Daum C."/>
            <person name="Ezra D."/>
            <person name="Gonzalez J."/>
            <person name="Henrissat B."/>
            <person name="Kuo A."/>
            <person name="Liang C."/>
            <person name="Lipzen A."/>
            <person name="Lutzoni F."/>
            <person name="Magnuson J."/>
            <person name="Mondo S."/>
            <person name="Nolan M."/>
            <person name="Ohm R."/>
            <person name="Pangilinan J."/>
            <person name="Park H.-J."/>
            <person name="Ramirez L."/>
            <person name="Alfaro M."/>
            <person name="Sun H."/>
            <person name="Tritt A."/>
            <person name="Yoshinaga Y."/>
            <person name="Zwiers L.-H."/>
            <person name="Turgeon B."/>
            <person name="Goodwin S."/>
            <person name="Spatafora J."/>
            <person name="Crous P."/>
            <person name="Grigoriev I."/>
        </authorList>
    </citation>
    <scope>NUCLEOTIDE SEQUENCE</scope>
    <source>
        <strain evidence="2">CBS 110217</strain>
    </source>
</reference>
<keyword evidence="1" id="KW-0812">Transmembrane</keyword>
<organism evidence="2 3">
    <name type="scientific">Setomelanomma holmii</name>
    <dbReference type="NCBI Taxonomy" id="210430"/>
    <lineage>
        <taxon>Eukaryota</taxon>
        <taxon>Fungi</taxon>
        <taxon>Dikarya</taxon>
        <taxon>Ascomycota</taxon>
        <taxon>Pezizomycotina</taxon>
        <taxon>Dothideomycetes</taxon>
        <taxon>Pleosporomycetidae</taxon>
        <taxon>Pleosporales</taxon>
        <taxon>Pleosporineae</taxon>
        <taxon>Phaeosphaeriaceae</taxon>
        <taxon>Setomelanomma</taxon>
    </lineage>
</organism>
<dbReference type="AlphaFoldDB" id="A0A9P4HHL9"/>
<feature type="non-terminal residue" evidence="2">
    <location>
        <position position="211"/>
    </location>
</feature>
<feature type="transmembrane region" description="Helical" evidence="1">
    <location>
        <begin position="150"/>
        <end position="168"/>
    </location>
</feature>
<dbReference type="Proteomes" id="UP000799777">
    <property type="component" value="Unassembled WGS sequence"/>
</dbReference>
<feature type="non-terminal residue" evidence="2">
    <location>
        <position position="1"/>
    </location>
</feature>
<protein>
    <submittedName>
        <fullName evidence="2">Uncharacterized protein</fullName>
    </submittedName>
</protein>
<accession>A0A9P4HHL9</accession>
<name>A0A9P4HHL9_9PLEO</name>
<keyword evidence="3" id="KW-1185">Reference proteome</keyword>
<keyword evidence="1" id="KW-1133">Transmembrane helix</keyword>
<dbReference type="PANTHER" id="PTHR35043">
    <property type="entry name" value="TRANSCRIPTION FACTOR DOMAIN-CONTAINING PROTEIN"/>
    <property type="match status" value="1"/>
</dbReference>
<evidence type="ECO:0000256" key="1">
    <source>
        <dbReference type="SAM" id="Phobius"/>
    </source>
</evidence>
<feature type="transmembrane region" description="Helical" evidence="1">
    <location>
        <begin position="175"/>
        <end position="198"/>
    </location>
</feature>
<gene>
    <name evidence="2" type="ORF">EK21DRAFT_13858</name>
</gene>
<keyword evidence="1" id="KW-0472">Membrane</keyword>
<sequence length="211" mass="24457">NSTTHTVGWASEPDGRGTIGLLWSCFATMFLCIWNAIHLNVPAPSDYEMRIFGRRIRYVLWCLLAPEYFASMALNQFVEVRRLQAKSPGWSLKKCYFFMMRGFVYEVDSGEGKEQKTFPVTEHYRLIQEKKLPWPEVDDRDIANRARADWILKSIAVAQVLWFITQIIGRAAQGLAVITLELFTIGNVFCAILMYSFMWEKPYDVRIPVII</sequence>
<comment type="caution">
    <text evidence="2">The sequence shown here is derived from an EMBL/GenBank/DDBJ whole genome shotgun (WGS) entry which is preliminary data.</text>
</comment>
<dbReference type="EMBL" id="ML978157">
    <property type="protein sequence ID" value="KAF2035351.1"/>
    <property type="molecule type" value="Genomic_DNA"/>
</dbReference>